<protein>
    <submittedName>
        <fullName evidence="2">Type II toxin-antitoxin system HicB family antitoxin</fullName>
    </submittedName>
</protein>
<evidence type="ECO:0000313" key="2">
    <source>
        <dbReference type="EMBL" id="MCD7108524.1"/>
    </source>
</evidence>
<accession>A0A9X1NR71</accession>
<dbReference type="AlphaFoldDB" id="A0A9X1NR71"/>
<dbReference type="EMBL" id="JAJOZR010000003">
    <property type="protein sequence ID" value="MCD7108524.1"/>
    <property type="molecule type" value="Genomic_DNA"/>
</dbReference>
<keyword evidence="3" id="KW-1185">Reference proteome</keyword>
<sequence>MRSYLALVHKDPDSAFGVSFPDMPSVFSAADAEEDLIAHSIEALRLFAEDEPLPEPSTVEAILKRADIRTELAEGAFLIRVPLIEDDTRVVRANVTFEAGTLRAIDETAARRGLSRSAFLASCARKEIEAVG</sequence>
<evidence type="ECO:0000259" key="1">
    <source>
        <dbReference type="Pfam" id="PF15919"/>
    </source>
</evidence>
<dbReference type="InterPro" id="IPR031807">
    <property type="entry name" value="HicB-like"/>
</dbReference>
<evidence type="ECO:0000313" key="3">
    <source>
        <dbReference type="Proteomes" id="UP001139089"/>
    </source>
</evidence>
<dbReference type="InterPro" id="IPR035069">
    <property type="entry name" value="TTHA1013/TTHA0281-like"/>
</dbReference>
<dbReference type="RefSeq" id="WP_231812615.1">
    <property type="nucleotide sequence ID" value="NZ_JAJOZR010000003.1"/>
</dbReference>
<organism evidence="2 3">
    <name type="scientific">Rhizobium quercicola</name>
    <dbReference type="NCBI Taxonomy" id="2901226"/>
    <lineage>
        <taxon>Bacteria</taxon>
        <taxon>Pseudomonadati</taxon>
        <taxon>Pseudomonadota</taxon>
        <taxon>Alphaproteobacteria</taxon>
        <taxon>Hyphomicrobiales</taxon>
        <taxon>Rhizobiaceae</taxon>
        <taxon>Rhizobium/Agrobacterium group</taxon>
        <taxon>Rhizobium</taxon>
    </lineage>
</organism>
<comment type="caution">
    <text evidence="2">The sequence shown here is derived from an EMBL/GenBank/DDBJ whole genome shotgun (WGS) entry which is preliminary data.</text>
</comment>
<gene>
    <name evidence="2" type="ORF">LRX75_05645</name>
</gene>
<feature type="domain" description="HicB-like antitoxin of toxin-antitoxin system" evidence="1">
    <location>
        <begin position="4"/>
        <end position="124"/>
    </location>
</feature>
<reference evidence="2" key="1">
    <citation type="submission" date="2021-12" db="EMBL/GenBank/DDBJ databases">
        <authorList>
            <person name="Li Y."/>
        </authorList>
    </citation>
    <scope>NUCLEOTIDE SEQUENCE</scope>
    <source>
        <strain evidence="2">DKSPLA3</strain>
    </source>
</reference>
<dbReference type="Gene3D" id="3.30.160.250">
    <property type="match status" value="1"/>
</dbReference>
<dbReference type="Proteomes" id="UP001139089">
    <property type="component" value="Unassembled WGS sequence"/>
</dbReference>
<dbReference type="Pfam" id="PF15919">
    <property type="entry name" value="HicB_lk_antitox"/>
    <property type="match status" value="1"/>
</dbReference>
<name>A0A9X1NR71_9HYPH</name>
<dbReference type="SUPFAM" id="SSF143100">
    <property type="entry name" value="TTHA1013/TTHA0281-like"/>
    <property type="match status" value="1"/>
</dbReference>
<proteinExistence type="predicted"/>